<evidence type="ECO:0000256" key="7">
    <source>
        <dbReference type="PIRSR" id="PIRSR001092-1"/>
    </source>
</evidence>
<dbReference type="InterPro" id="IPR017853">
    <property type="entry name" value="GH"/>
</dbReference>
<evidence type="ECO:0000313" key="11">
    <source>
        <dbReference type="Proteomes" id="UP000784286"/>
    </source>
</evidence>
<gene>
    <name evidence="10" type="ORF">H9928_08620</name>
</gene>
<dbReference type="Gene3D" id="3.20.20.80">
    <property type="entry name" value="Glycosidases"/>
    <property type="match status" value="1"/>
</dbReference>
<dbReference type="InterPro" id="IPR000933">
    <property type="entry name" value="Glyco_hydro_29"/>
</dbReference>
<comment type="caution">
    <text evidence="10">The sequence shown here is derived from an EMBL/GenBank/DDBJ whole genome shotgun (WGS) entry which is preliminary data.</text>
</comment>
<keyword evidence="6" id="KW-0326">Glycosidase</keyword>
<feature type="chain" id="PRO_5037682926" description="alpha-L-fucosidase" evidence="8">
    <location>
        <begin position="24"/>
        <end position="434"/>
    </location>
</feature>
<evidence type="ECO:0000256" key="1">
    <source>
        <dbReference type="ARBA" id="ARBA00004071"/>
    </source>
</evidence>
<evidence type="ECO:0000313" key="10">
    <source>
        <dbReference type="EMBL" id="MBU3856598.1"/>
    </source>
</evidence>
<dbReference type="InterPro" id="IPR057739">
    <property type="entry name" value="Glyco_hydro_29_N"/>
</dbReference>
<protein>
    <recommendedName>
        <fullName evidence="3">alpha-L-fucosidase</fullName>
        <ecNumber evidence="3">3.2.1.51</ecNumber>
    </recommendedName>
</protein>
<dbReference type="GO" id="GO:0004560">
    <property type="term" value="F:alpha-L-fucosidase activity"/>
    <property type="evidence" value="ECO:0007669"/>
    <property type="project" value="InterPro"/>
</dbReference>
<sequence>MRKSYWLAAGILCSFLNMPFSHAQKGYVPTEENLEARKEFAESKFGIFLHWGIYSMFAQGEWYLNTGGLNRDEYAKAASGFYPANFDADAWVKAFKDAGAKYICFTTRHHDGFSMFDTKYSDYDIVDATPYGKDIVRELSEACKRHGIRLHFYYSHIDWTRDDYPAGRSGTRTGKDPEKADWPSYFAFMNNQLTELIQNYDPDAIWFDGVWDKNASFDWQLGEQYGMIHKLKPSCLIGNNHHKKPFPGEDFQMFERDLPGQNTAGYSEGQEVSQLPLETCQTMNGSWGYSVKDQNYKSTEYLIRYLVRAAGKGANLLLNIGPQPDGSIPAAALERLKGIGRWLEQNGESVYGTTAGDVPERPWGVTTQKGNKQYVHILSLSDASLFLPISRKIARATVFGTDKKVDFRQSKEGVLLNLGEVPDSVDYIVELTMK</sequence>
<dbReference type="PANTHER" id="PTHR10030:SF37">
    <property type="entry name" value="ALPHA-L-FUCOSIDASE-RELATED"/>
    <property type="match status" value="1"/>
</dbReference>
<dbReference type="AlphaFoldDB" id="A0A948TND2"/>
<dbReference type="PIRSF" id="PIRSF001092">
    <property type="entry name" value="Alpha-L-fucosidase"/>
    <property type="match status" value="1"/>
</dbReference>
<dbReference type="EC" id="3.2.1.51" evidence="3"/>
<keyword evidence="5" id="KW-0378">Hydrolase</keyword>
<keyword evidence="4 8" id="KW-0732">Signal</keyword>
<dbReference type="GO" id="GO:0005764">
    <property type="term" value="C:lysosome"/>
    <property type="evidence" value="ECO:0007669"/>
    <property type="project" value="TreeGrafter"/>
</dbReference>
<reference evidence="10" key="2">
    <citation type="submission" date="2021-04" db="EMBL/GenBank/DDBJ databases">
        <authorList>
            <person name="Gilroy R."/>
        </authorList>
    </citation>
    <scope>NUCLEOTIDE SEQUENCE</scope>
    <source>
        <strain evidence="10">8470</strain>
    </source>
</reference>
<evidence type="ECO:0000256" key="6">
    <source>
        <dbReference type="ARBA" id="ARBA00023295"/>
    </source>
</evidence>
<feature type="signal peptide" evidence="8">
    <location>
        <begin position="1"/>
        <end position="23"/>
    </location>
</feature>
<evidence type="ECO:0000256" key="5">
    <source>
        <dbReference type="ARBA" id="ARBA00022801"/>
    </source>
</evidence>
<name>A0A948TND2_9BACT</name>
<dbReference type="Proteomes" id="UP000784286">
    <property type="component" value="Unassembled WGS sequence"/>
</dbReference>
<dbReference type="EMBL" id="JAHLFJ010000079">
    <property type="protein sequence ID" value="MBU3856598.1"/>
    <property type="molecule type" value="Genomic_DNA"/>
</dbReference>
<proteinExistence type="inferred from homology"/>
<evidence type="ECO:0000256" key="2">
    <source>
        <dbReference type="ARBA" id="ARBA00007951"/>
    </source>
</evidence>
<dbReference type="SUPFAM" id="SSF51445">
    <property type="entry name" value="(Trans)glycosidases"/>
    <property type="match status" value="1"/>
</dbReference>
<feature type="domain" description="Glycoside hydrolase family 29 N-terminal" evidence="9">
    <location>
        <begin position="21"/>
        <end position="348"/>
    </location>
</feature>
<feature type="site" description="May be important for catalysis" evidence="7">
    <location>
        <position position="280"/>
    </location>
</feature>
<dbReference type="PRINTS" id="PR00741">
    <property type="entry name" value="GLHYDRLASE29"/>
</dbReference>
<dbReference type="InterPro" id="IPR016286">
    <property type="entry name" value="FUC_metazoa-typ"/>
</dbReference>
<dbReference type="PANTHER" id="PTHR10030">
    <property type="entry name" value="ALPHA-L-FUCOSIDASE"/>
    <property type="match status" value="1"/>
</dbReference>
<reference evidence="10" key="1">
    <citation type="journal article" date="2021" name="PeerJ">
        <title>Extensive microbial diversity within the chicken gut microbiome revealed by metagenomics and culture.</title>
        <authorList>
            <person name="Gilroy R."/>
            <person name="Ravi A."/>
            <person name="Getino M."/>
            <person name="Pursley I."/>
            <person name="Horton D.L."/>
            <person name="Alikhan N.F."/>
            <person name="Baker D."/>
            <person name="Gharbi K."/>
            <person name="Hall N."/>
            <person name="Watson M."/>
            <person name="Adriaenssens E.M."/>
            <person name="Foster-Nyarko E."/>
            <person name="Jarju S."/>
            <person name="Secka A."/>
            <person name="Antonio M."/>
            <person name="Oren A."/>
            <person name="Chaudhuri R.R."/>
            <person name="La Ragione R."/>
            <person name="Hildebrand F."/>
            <person name="Pallen M.J."/>
        </authorList>
    </citation>
    <scope>NUCLEOTIDE SEQUENCE</scope>
    <source>
        <strain evidence="10">8470</strain>
    </source>
</reference>
<evidence type="ECO:0000259" key="9">
    <source>
        <dbReference type="Pfam" id="PF01120"/>
    </source>
</evidence>
<organism evidence="10 11">
    <name type="scientific">Candidatus Phocaeicola excrementipullorum</name>
    <dbReference type="NCBI Taxonomy" id="2838731"/>
    <lineage>
        <taxon>Bacteria</taxon>
        <taxon>Pseudomonadati</taxon>
        <taxon>Bacteroidota</taxon>
        <taxon>Bacteroidia</taxon>
        <taxon>Bacteroidales</taxon>
        <taxon>Bacteroidaceae</taxon>
        <taxon>Phocaeicola</taxon>
    </lineage>
</organism>
<evidence type="ECO:0000256" key="8">
    <source>
        <dbReference type="SAM" id="SignalP"/>
    </source>
</evidence>
<dbReference type="Pfam" id="PF01120">
    <property type="entry name" value="Alpha_L_fucos"/>
    <property type="match status" value="1"/>
</dbReference>
<comment type="similarity">
    <text evidence="2">Belongs to the glycosyl hydrolase 29 family.</text>
</comment>
<accession>A0A948TND2</accession>
<dbReference type="GO" id="GO:0006004">
    <property type="term" value="P:fucose metabolic process"/>
    <property type="evidence" value="ECO:0007669"/>
    <property type="project" value="InterPro"/>
</dbReference>
<comment type="function">
    <text evidence="1">Alpha-L-fucosidase is responsible for hydrolyzing the alpha-1,6-linked fucose joined to the reducing-end N-acetylglucosamine of the carbohydrate moieties of glycoproteins.</text>
</comment>
<dbReference type="SMART" id="SM00812">
    <property type="entry name" value="Alpha_L_fucos"/>
    <property type="match status" value="1"/>
</dbReference>
<evidence type="ECO:0000256" key="4">
    <source>
        <dbReference type="ARBA" id="ARBA00022729"/>
    </source>
</evidence>
<evidence type="ECO:0000256" key="3">
    <source>
        <dbReference type="ARBA" id="ARBA00012662"/>
    </source>
</evidence>
<dbReference type="GO" id="GO:0016139">
    <property type="term" value="P:glycoside catabolic process"/>
    <property type="evidence" value="ECO:0007669"/>
    <property type="project" value="TreeGrafter"/>
</dbReference>